<dbReference type="PANTHER" id="PTHR11200:SF275">
    <property type="entry name" value="LD06095P"/>
    <property type="match status" value="1"/>
</dbReference>
<evidence type="ECO:0000259" key="1">
    <source>
        <dbReference type="Pfam" id="PF22669"/>
    </source>
</evidence>
<protein>
    <submittedName>
        <fullName evidence="2">Putative inositol polyphosphate 5-phosphatase</fullName>
    </submittedName>
</protein>
<organism evidence="2 3">
    <name type="scientific">Streblomastix strix</name>
    <dbReference type="NCBI Taxonomy" id="222440"/>
    <lineage>
        <taxon>Eukaryota</taxon>
        <taxon>Metamonada</taxon>
        <taxon>Preaxostyla</taxon>
        <taxon>Oxymonadida</taxon>
        <taxon>Streblomastigidae</taxon>
        <taxon>Streblomastix</taxon>
    </lineage>
</organism>
<dbReference type="SUPFAM" id="SSF56219">
    <property type="entry name" value="DNase I-like"/>
    <property type="match status" value="1"/>
</dbReference>
<feature type="non-terminal residue" evidence="2">
    <location>
        <position position="1"/>
    </location>
</feature>
<dbReference type="Gene3D" id="3.60.10.10">
    <property type="entry name" value="Endonuclease/exonuclease/phosphatase"/>
    <property type="match status" value="1"/>
</dbReference>
<dbReference type="AlphaFoldDB" id="A0A5J4R6K9"/>
<accession>A0A5J4R6K9</accession>
<gene>
    <name evidence="2" type="ORF">EZS28_053667</name>
</gene>
<sequence length="233" mass="26612">AIATQECQRSIASSIIFSKKDKWEALLQTVFQRSGYLLVRSCTLVAIHLAVYVRRKFMPHITCIRNSSIATGFGNIIGNKGAVAVAFCLFEKSFLFLSSHFAAHQDSTERRNDNYKRIQNLMKIPQCSHQLIKNGCGFGPGKKIDQKLDEWVNSQLEDQIKIIVDKGTINDSKLQILNKQIKEHQNSDISNIRAQSRKDIGSNLHISDMEFRNNQQFSFTSDKLLETFEEEQK</sequence>
<comment type="caution">
    <text evidence="2">The sequence shown here is derived from an EMBL/GenBank/DDBJ whole genome shotgun (WGS) entry which is preliminary data.</text>
</comment>
<dbReference type="Pfam" id="PF22669">
    <property type="entry name" value="Exo_endo_phos2"/>
    <property type="match status" value="1"/>
</dbReference>
<feature type="domain" description="Inositol polyphosphate-related phosphatase" evidence="1">
    <location>
        <begin position="2"/>
        <end position="127"/>
    </location>
</feature>
<reference evidence="2 3" key="1">
    <citation type="submission" date="2019-03" db="EMBL/GenBank/DDBJ databases">
        <title>Single cell metagenomics reveals metabolic interactions within the superorganism composed of flagellate Streblomastix strix and complex community of Bacteroidetes bacteria on its surface.</title>
        <authorList>
            <person name="Treitli S.C."/>
            <person name="Kolisko M."/>
            <person name="Husnik F."/>
            <person name="Keeling P."/>
            <person name="Hampl V."/>
        </authorList>
    </citation>
    <scope>NUCLEOTIDE SEQUENCE [LARGE SCALE GENOMIC DNA]</scope>
    <source>
        <strain evidence="2">ST1C</strain>
    </source>
</reference>
<dbReference type="PANTHER" id="PTHR11200">
    <property type="entry name" value="INOSITOL 5-PHOSPHATASE"/>
    <property type="match status" value="1"/>
</dbReference>
<proteinExistence type="predicted"/>
<evidence type="ECO:0000313" key="3">
    <source>
        <dbReference type="Proteomes" id="UP000324800"/>
    </source>
</evidence>
<dbReference type="InterPro" id="IPR046985">
    <property type="entry name" value="IP5"/>
</dbReference>
<dbReference type="Proteomes" id="UP000324800">
    <property type="component" value="Unassembled WGS sequence"/>
</dbReference>
<evidence type="ECO:0000313" key="2">
    <source>
        <dbReference type="EMBL" id="KAA6328894.1"/>
    </source>
</evidence>
<dbReference type="GO" id="GO:0046856">
    <property type="term" value="P:phosphatidylinositol dephosphorylation"/>
    <property type="evidence" value="ECO:0007669"/>
    <property type="project" value="InterPro"/>
</dbReference>
<dbReference type="InterPro" id="IPR036691">
    <property type="entry name" value="Endo/exonu/phosph_ase_sf"/>
</dbReference>
<dbReference type="OrthoDB" id="405996at2759"/>
<name>A0A5J4R6K9_9EUKA</name>
<dbReference type="GO" id="GO:0004439">
    <property type="term" value="F:phosphatidylinositol-4,5-bisphosphate 5-phosphatase activity"/>
    <property type="evidence" value="ECO:0007669"/>
    <property type="project" value="TreeGrafter"/>
</dbReference>
<dbReference type="InterPro" id="IPR000300">
    <property type="entry name" value="IPPc"/>
</dbReference>
<dbReference type="EMBL" id="SNRW01043208">
    <property type="protein sequence ID" value="KAA6328894.1"/>
    <property type="molecule type" value="Genomic_DNA"/>
</dbReference>